<dbReference type="InterPro" id="IPR036388">
    <property type="entry name" value="WH-like_DNA-bd_sf"/>
</dbReference>
<dbReference type="InterPro" id="IPR011991">
    <property type="entry name" value="ArsR-like_HTH"/>
</dbReference>
<gene>
    <name evidence="5" type="ORF">L2716_12925</name>
</gene>
<dbReference type="EMBL" id="JAKIJS010000001">
    <property type="protein sequence ID" value="MCF6138634.1"/>
    <property type="molecule type" value="Genomic_DNA"/>
</dbReference>
<dbReference type="PROSITE" id="PS50987">
    <property type="entry name" value="HTH_ARSR_2"/>
    <property type="match status" value="1"/>
</dbReference>
<dbReference type="CDD" id="cd00090">
    <property type="entry name" value="HTH_ARSR"/>
    <property type="match status" value="1"/>
</dbReference>
<dbReference type="Gene3D" id="1.10.10.10">
    <property type="entry name" value="Winged helix-like DNA-binding domain superfamily/Winged helix DNA-binding domain"/>
    <property type="match status" value="1"/>
</dbReference>
<evidence type="ECO:0000313" key="5">
    <source>
        <dbReference type="EMBL" id="MCF6138634.1"/>
    </source>
</evidence>
<dbReference type="InterPro" id="IPR036390">
    <property type="entry name" value="WH_DNA-bd_sf"/>
</dbReference>
<evidence type="ECO:0000256" key="1">
    <source>
        <dbReference type="ARBA" id="ARBA00023015"/>
    </source>
</evidence>
<dbReference type="PANTHER" id="PTHR33154">
    <property type="entry name" value="TRANSCRIPTIONAL REGULATOR, ARSR FAMILY"/>
    <property type="match status" value="1"/>
</dbReference>
<keyword evidence="1" id="KW-0805">Transcription regulation</keyword>
<dbReference type="PANTHER" id="PTHR33154:SF18">
    <property type="entry name" value="ARSENICAL RESISTANCE OPERON REPRESSOR"/>
    <property type="match status" value="1"/>
</dbReference>
<sequence length="114" mass="13158">MKETALNMTEVSQTVKLLGDKTRLTIMGLLNVRECCVCEFVEIIQMSQPSISQHLRKLRDARLVKETRKGQWIYYSINQEYEGYPLVKDILNYVPDSEKQLEDLEKAGLSISCT</sequence>
<dbReference type="InterPro" id="IPR001845">
    <property type="entry name" value="HTH_ArsR_DNA-bd_dom"/>
</dbReference>
<accession>A0ABS9H0V7</accession>
<keyword evidence="3" id="KW-0804">Transcription</keyword>
<dbReference type="SMART" id="SM00418">
    <property type="entry name" value="HTH_ARSR"/>
    <property type="match status" value="1"/>
</dbReference>
<keyword evidence="6" id="KW-1185">Reference proteome</keyword>
<reference evidence="5 6" key="1">
    <citation type="submission" date="2022-01" db="EMBL/GenBank/DDBJ databases">
        <title>Alkalihalobacillus sp. EGI L200015, a novel bacterium isolated from a salt lake sediment.</title>
        <authorList>
            <person name="Gao L."/>
            <person name="Fang B.-Z."/>
            <person name="Li W.-J."/>
        </authorList>
    </citation>
    <scope>NUCLEOTIDE SEQUENCE [LARGE SCALE GENOMIC DNA]</scope>
    <source>
        <strain evidence="5 6">KCTC 12718</strain>
    </source>
</reference>
<name>A0ABS9H0V7_9BACL</name>
<organism evidence="5 6">
    <name type="scientific">Pseudalkalibacillus berkeleyi</name>
    <dbReference type="NCBI Taxonomy" id="1069813"/>
    <lineage>
        <taxon>Bacteria</taxon>
        <taxon>Bacillati</taxon>
        <taxon>Bacillota</taxon>
        <taxon>Bacilli</taxon>
        <taxon>Bacillales</taxon>
        <taxon>Fictibacillaceae</taxon>
        <taxon>Pseudalkalibacillus</taxon>
    </lineage>
</organism>
<dbReference type="Pfam" id="PF01022">
    <property type="entry name" value="HTH_5"/>
    <property type="match status" value="1"/>
</dbReference>
<dbReference type="SUPFAM" id="SSF46785">
    <property type="entry name" value="Winged helix' DNA-binding domain"/>
    <property type="match status" value="1"/>
</dbReference>
<dbReference type="NCBIfam" id="NF033788">
    <property type="entry name" value="HTH_metalloreg"/>
    <property type="match status" value="1"/>
</dbReference>
<dbReference type="PRINTS" id="PR00778">
    <property type="entry name" value="HTHARSR"/>
</dbReference>
<feature type="domain" description="HTH arsR-type" evidence="4">
    <location>
        <begin position="3"/>
        <end position="102"/>
    </location>
</feature>
<proteinExistence type="predicted"/>
<evidence type="ECO:0000256" key="3">
    <source>
        <dbReference type="ARBA" id="ARBA00023163"/>
    </source>
</evidence>
<dbReference type="InterPro" id="IPR051081">
    <property type="entry name" value="HTH_MetalResp_TranReg"/>
</dbReference>
<dbReference type="Proteomes" id="UP001649381">
    <property type="component" value="Unassembled WGS sequence"/>
</dbReference>
<keyword evidence="2" id="KW-0238">DNA-binding</keyword>
<dbReference type="RefSeq" id="WP_236335943.1">
    <property type="nucleotide sequence ID" value="NZ_JAKIJS010000001.1"/>
</dbReference>
<evidence type="ECO:0000259" key="4">
    <source>
        <dbReference type="PROSITE" id="PS50987"/>
    </source>
</evidence>
<evidence type="ECO:0000313" key="6">
    <source>
        <dbReference type="Proteomes" id="UP001649381"/>
    </source>
</evidence>
<evidence type="ECO:0000256" key="2">
    <source>
        <dbReference type="ARBA" id="ARBA00023125"/>
    </source>
</evidence>
<comment type="caution">
    <text evidence="5">The sequence shown here is derived from an EMBL/GenBank/DDBJ whole genome shotgun (WGS) entry which is preliminary data.</text>
</comment>
<protein>
    <submittedName>
        <fullName evidence="5">Metalloregulator ArsR/SmtB family transcription factor</fullName>
    </submittedName>
</protein>